<dbReference type="KEGG" id="nmk:CHR53_13420"/>
<proteinExistence type="predicted"/>
<name>A0A3T0HYK7_9BACI</name>
<dbReference type="AlphaFoldDB" id="A0A3T0HYK7"/>
<gene>
    <name evidence="1" type="ORF">CHR53_13420</name>
</gene>
<protein>
    <submittedName>
        <fullName evidence="1">Branched-chain amino acid aminotransferase</fullName>
    </submittedName>
</protein>
<dbReference type="EMBL" id="CP022572">
    <property type="protein sequence ID" value="AZU62202.1"/>
    <property type="molecule type" value="Genomic_DNA"/>
</dbReference>
<accession>A0A3T0HYK7</accession>
<keyword evidence="1" id="KW-0032">Aminotransferase</keyword>
<dbReference type="GO" id="GO:0008483">
    <property type="term" value="F:transaminase activity"/>
    <property type="evidence" value="ECO:0007669"/>
    <property type="project" value="UniProtKB-KW"/>
</dbReference>
<organism evidence="1 2">
    <name type="scientific">Neobacillus mesonae</name>
    <dbReference type="NCBI Taxonomy" id="1193713"/>
    <lineage>
        <taxon>Bacteria</taxon>
        <taxon>Bacillati</taxon>
        <taxon>Bacillota</taxon>
        <taxon>Bacilli</taxon>
        <taxon>Bacillales</taxon>
        <taxon>Bacillaceae</taxon>
        <taxon>Neobacillus</taxon>
    </lineage>
</organism>
<reference evidence="1 2" key="1">
    <citation type="submission" date="2017-07" db="EMBL/GenBank/DDBJ databases">
        <title>The complete genome sequence of Bacillus mesonae strain H20-5, an efficient strain improving plant abiotic stress resistance.</title>
        <authorList>
            <person name="Kim S.Y."/>
            <person name="Song H."/>
            <person name="Sang M.K."/>
            <person name="Weon H.-Y."/>
            <person name="Song J."/>
        </authorList>
    </citation>
    <scope>NUCLEOTIDE SEQUENCE [LARGE SCALE GENOMIC DNA]</scope>
    <source>
        <strain evidence="1 2">H20-5</strain>
    </source>
</reference>
<evidence type="ECO:0000313" key="2">
    <source>
        <dbReference type="Proteomes" id="UP000282892"/>
    </source>
</evidence>
<keyword evidence="2" id="KW-1185">Reference proteome</keyword>
<evidence type="ECO:0000313" key="1">
    <source>
        <dbReference type="EMBL" id="AZU62202.1"/>
    </source>
</evidence>
<keyword evidence="1" id="KW-0808">Transferase</keyword>
<dbReference type="STRING" id="1193713.GCA_001636315_05121"/>
<dbReference type="OrthoDB" id="2436979at2"/>
<dbReference type="RefSeq" id="WP_066398889.1">
    <property type="nucleotide sequence ID" value="NZ_CP022572.1"/>
</dbReference>
<dbReference type="Proteomes" id="UP000282892">
    <property type="component" value="Chromosome"/>
</dbReference>
<sequence length="193" mass="23018">MLKEKLIQYINEQSRNELKVFKEEKEYLTKHHLTDFPIVEIEPEQRFSDAYIERCDKASEDLIRNESASFLTQPLVYLYKHKNEFVYVESKWFDFVNVDAVSIELDDVFGTYDVMLGLKLQKKYSLKLRTFLEHHLHGEKANYDFMFNQQEGLWDLNFALNAVDGFDENMTIGEGLQMIYRLLFQLTEAMEEN</sequence>